<dbReference type="Pfam" id="PF00005">
    <property type="entry name" value="ABC_tran"/>
    <property type="match status" value="1"/>
</dbReference>
<dbReference type="GO" id="GO:0005524">
    <property type="term" value="F:ATP binding"/>
    <property type="evidence" value="ECO:0007669"/>
    <property type="project" value="UniProtKB-UniRule"/>
</dbReference>
<keyword evidence="7 8" id="KW-0472">Membrane</keyword>
<name>C8W416_DESAS</name>
<dbReference type="InterPro" id="IPR017871">
    <property type="entry name" value="ABC_transporter-like_CS"/>
</dbReference>
<dbReference type="RefSeq" id="WP_015755991.1">
    <property type="nucleotide sequence ID" value="NC_013216.1"/>
</dbReference>
<evidence type="ECO:0000256" key="2">
    <source>
        <dbReference type="ARBA" id="ARBA00022448"/>
    </source>
</evidence>
<evidence type="ECO:0000259" key="9">
    <source>
        <dbReference type="PROSITE" id="PS50893"/>
    </source>
</evidence>
<dbReference type="InterPro" id="IPR027417">
    <property type="entry name" value="P-loop_NTPase"/>
</dbReference>
<dbReference type="PANTHER" id="PTHR43553:SF27">
    <property type="entry name" value="ENERGY-COUPLING FACTOR TRANSPORTER ATP-BINDING PROTEIN ECFA2"/>
    <property type="match status" value="1"/>
</dbReference>
<dbReference type="InterPro" id="IPR015856">
    <property type="entry name" value="ABC_transpr_CbiO/EcfA_su"/>
</dbReference>
<dbReference type="SMART" id="SM00382">
    <property type="entry name" value="AAA"/>
    <property type="match status" value="1"/>
</dbReference>
<gene>
    <name evidence="10" type="ordered locus">Dtox_0317</name>
</gene>
<evidence type="ECO:0000313" key="10">
    <source>
        <dbReference type="EMBL" id="ACV61270.1"/>
    </source>
</evidence>
<evidence type="ECO:0000256" key="1">
    <source>
        <dbReference type="ARBA" id="ARBA00004202"/>
    </source>
</evidence>
<sequence length="283" mass="31415">MSIIEFCSVDQIYHAGTSIQKKSLSAVSFNVEQGEMVAVVGATGSGKSTLVQHINGILLPYKGQVLVKGVATSEKKHRRSLWRMVGLVFQYPENQLFEDTVYKDVAFGPRNLKLPNTEVDRRVRYALKKVGLDYEFIKDESPLNLSGGQKRRVAVAGVLAIEPEILVLDEPTAGLEPRVAIDLLRHLKELQLENNTTVLIVTHNLKEVASMVDRVLVLHQAKVLFSGTPRELYSRYYNLPGSGLALPPALELMLGLEKRGKKVRTDVLTIDEAVAEILKACKK</sequence>
<accession>C8W416</accession>
<keyword evidence="2 8" id="KW-0813">Transport</keyword>
<keyword evidence="5 8" id="KW-0067">ATP-binding</keyword>
<evidence type="ECO:0000256" key="8">
    <source>
        <dbReference type="RuleBase" id="RU365104"/>
    </source>
</evidence>
<dbReference type="SUPFAM" id="SSF52540">
    <property type="entry name" value="P-loop containing nucleoside triphosphate hydrolases"/>
    <property type="match status" value="1"/>
</dbReference>
<dbReference type="PROSITE" id="PS50893">
    <property type="entry name" value="ABC_TRANSPORTER_2"/>
    <property type="match status" value="1"/>
</dbReference>
<keyword evidence="3 8" id="KW-1003">Cell membrane</keyword>
<evidence type="ECO:0000256" key="7">
    <source>
        <dbReference type="ARBA" id="ARBA00023136"/>
    </source>
</evidence>
<evidence type="ECO:0000256" key="5">
    <source>
        <dbReference type="ARBA" id="ARBA00022840"/>
    </source>
</evidence>
<protein>
    <recommendedName>
        <fullName evidence="8">Energy-coupling factor transporter ATP-binding protein EcfA2</fullName>
        <ecNumber evidence="8">7.-.-.-</ecNumber>
    </recommendedName>
</protein>
<dbReference type="InterPro" id="IPR003439">
    <property type="entry name" value="ABC_transporter-like_ATP-bd"/>
</dbReference>
<evidence type="ECO:0000256" key="6">
    <source>
        <dbReference type="ARBA" id="ARBA00022967"/>
    </source>
</evidence>
<dbReference type="OrthoDB" id="9784332at2"/>
<dbReference type="GO" id="GO:0042626">
    <property type="term" value="F:ATPase-coupled transmembrane transporter activity"/>
    <property type="evidence" value="ECO:0007669"/>
    <property type="project" value="TreeGrafter"/>
</dbReference>
<reference evidence="10 11" key="1">
    <citation type="journal article" date="2009" name="Stand. Genomic Sci.">
        <title>Complete genome sequence of Desulfotomaculum acetoxidans type strain (5575).</title>
        <authorList>
            <person name="Spring S."/>
            <person name="Lapidus A."/>
            <person name="Schroder M."/>
            <person name="Gleim D."/>
            <person name="Sims D."/>
            <person name="Meincke L."/>
            <person name="Glavina Del Rio T."/>
            <person name="Tice H."/>
            <person name="Copeland A."/>
            <person name="Cheng J.F."/>
            <person name="Lucas S."/>
            <person name="Chen F."/>
            <person name="Nolan M."/>
            <person name="Bruce D."/>
            <person name="Goodwin L."/>
            <person name="Pitluck S."/>
            <person name="Ivanova N."/>
            <person name="Mavromatis K."/>
            <person name="Mikhailova N."/>
            <person name="Pati A."/>
            <person name="Chen A."/>
            <person name="Palaniappan K."/>
            <person name="Land M."/>
            <person name="Hauser L."/>
            <person name="Chang Y.J."/>
            <person name="Jeffries C.D."/>
            <person name="Chain P."/>
            <person name="Saunders E."/>
            <person name="Brettin T."/>
            <person name="Detter J.C."/>
            <person name="Goker M."/>
            <person name="Bristow J."/>
            <person name="Eisen J.A."/>
            <person name="Markowitz V."/>
            <person name="Hugenholtz P."/>
            <person name="Kyrpides N.C."/>
            <person name="Klenk H.P."/>
            <person name="Han C."/>
        </authorList>
    </citation>
    <scope>NUCLEOTIDE SEQUENCE [LARGE SCALE GENOMIC DNA]</scope>
    <source>
        <strain evidence="11">ATCC 49208 / DSM 771 / VKM B-1644</strain>
    </source>
</reference>
<comment type="subcellular location">
    <subcellularLocation>
        <location evidence="1 8">Cell membrane</location>
        <topology evidence="1 8">Peripheral membrane protein</topology>
    </subcellularLocation>
</comment>
<evidence type="ECO:0000313" key="11">
    <source>
        <dbReference type="Proteomes" id="UP000002217"/>
    </source>
</evidence>
<organism evidence="10 11">
    <name type="scientific">Desulfofarcimen acetoxidans (strain ATCC 49208 / DSM 771 / KCTC 5769 / VKM B-1644 / 5575)</name>
    <name type="common">Desulfotomaculum acetoxidans</name>
    <dbReference type="NCBI Taxonomy" id="485916"/>
    <lineage>
        <taxon>Bacteria</taxon>
        <taxon>Bacillati</taxon>
        <taxon>Bacillota</taxon>
        <taxon>Clostridia</taxon>
        <taxon>Eubacteriales</taxon>
        <taxon>Peptococcaceae</taxon>
        <taxon>Desulfofarcimen</taxon>
    </lineage>
</organism>
<dbReference type="NCBIfam" id="TIGR04521">
    <property type="entry name" value="ECF_ATPase_2"/>
    <property type="match status" value="1"/>
</dbReference>
<dbReference type="AlphaFoldDB" id="C8W416"/>
<feature type="domain" description="ABC transporter" evidence="9">
    <location>
        <begin position="7"/>
        <end position="245"/>
    </location>
</feature>
<dbReference type="eggNOG" id="COG1122">
    <property type="taxonomic scope" value="Bacteria"/>
</dbReference>
<evidence type="ECO:0000256" key="4">
    <source>
        <dbReference type="ARBA" id="ARBA00022741"/>
    </source>
</evidence>
<dbReference type="HOGENOM" id="CLU_000604_1_22_9"/>
<dbReference type="EC" id="7.-.-.-" evidence="8"/>
<keyword evidence="11" id="KW-1185">Reference proteome</keyword>
<dbReference type="InterPro" id="IPR003593">
    <property type="entry name" value="AAA+_ATPase"/>
</dbReference>
<dbReference type="FunFam" id="3.40.50.300:FF:000224">
    <property type="entry name" value="Energy-coupling factor transporter ATP-binding protein EcfA"/>
    <property type="match status" value="1"/>
</dbReference>
<dbReference type="Gene3D" id="3.40.50.300">
    <property type="entry name" value="P-loop containing nucleotide triphosphate hydrolases"/>
    <property type="match status" value="1"/>
</dbReference>
<dbReference type="InterPro" id="IPR030946">
    <property type="entry name" value="EcfA2"/>
</dbReference>
<dbReference type="PROSITE" id="PS00211">
    <property type="entry name" value="ABC_TRANSPORTER_1"/>
    <property type="match status" value="1"/>
</dbReference>
<dbReference type="Proteomes" id="UP000002217">
    <property type="component" value="Chromosome"/>
</dbReference>
<dbReference type="GO" id="GO:0016887">
    <property type="term" value="F:ATP hydrolysis activity"/>
    <property type="evidence" value="ECO:0007669"/>
    <property type="project" value="InterPro"/>
</dbReference>
<comment type="subunit">
    <text evidence="8">Forms a stable energy-coupling factor (ECF) transporter complex composed of 2 membrane-embedded substrate-binding proteins (S component), 2 ATP-binding proteins (A component) and 2 transmembrane proteins (T component).</text>
</comment>
<dbReference type="STRING" id="485916.Dtox_0317"/>
<dbReference type="CDD" id="cd03225">
    <property type="entry name" value="ABC_cobalt_CbiO_domain1"/>
    <property type="match status" value="1"/>
</dbReference>
<keyword evidence="4 8" id="KW-0547">Nucleotide-binding</keyword>
<keyword evidence="6" id="KW-1278">Translocase</keyword>
<proteinExistence type="inferred from homology"/>
<comment type="function">
    <text evidence="8">ATP-binding (A) component of a common energy-coupling factor (ECF) ABC-transporter complex.</text>
</comment>
<comment type="similarity">
    <text evidence="8">Belongs to the ABC transporter superfamily. Energy-coupling factor EcfA family.</text>
</comment>
<dbReference type="GO" id="GO:0043190">
    <property type="term" value="C:ATP-binding cassette (ABC) transporter complex"/>
    <property type="evidence" value="ECO:0007669"/>
    <property type="project" value="TreeGrafter"/>
</dbReference>
<evidence type="ECO:0000256" key="3">
    <source>
        <dbReference type="ARBA" id="ARBA00022475"/>
    </source>
</evidence>
<dbReference type="KEGG" id="dae:Dtox_0317"/>
<dbReference type="PANTHER" id="PTHR43553">
    <property type="entry name" value="HEAVY METAL TRANSPORTER"/>
    <property type="match status" value="1"/>
</dbReference>
<dbReference type="EMBL" id="CP001720">
    <property type="protein sequence ID" value="ACV61270.1"/>
    <property type="molecule type" value="Genomic_DNA"/>
</dbReference>
<dbReference type="InterPro" id="IPR050095">
    <property type="entry name" value="ECF_ABC_transporter_ATP-bd"/>
</dbReference>